<evidence type="ECO:0000313" key="2">
    <source>
        <dbReference type="Proteomes" id="UP000623129"/>
    </source>
</evidence>
<reference evidence="1" key="1">
    <citation type="submission" date="2020-01" db="EMBL/GenBank/DDBJ databases">
        <title>Genome sequence of Kobresia littledalei, the first chromosome-level genome in the family Cyperaceae.</title>
        <authorList>
            <person name="Qu G."/>
        </authorList>
    </citation>
    <scope>NUCLEOTIDE SEQUENCE</scope>
    <source>
        <strain evidence="1">C.B.Clarke</strain>
        <tissue evidence="1">Leaf</tissue>
    </source>
</reference>
<name>A0A833QEV3_9POAL</name>
<evidence type="ECO:0008006" key="3">
    <source>
        <dbReference type="Google" id="ProtNLM"/>
    </source>
</evidence>
<dbReference type="AlphaFoldDB" id="A0A833QEV3"/>
<organism evidence="1 2">
    <name type="scientific">Carex littledalei</name>
    <dbReference type="NCBI Taxonomy" id="544730"/>
    <lineage>
        <taxon>Eukaryota</taxon>
        <taxon>Viridiplantae</taxon>
        <taxon>Streptophyta</taxon>
        <taxon>Embryophyta</taxon>
        <taxon>Tracheophyta</taxon>
        <taxon>Spermatophyta</taxon>
        <taxon>Magnoliopsida</taxon>
        <taxon>Liliopsida</taxon>
        <taxon>Poales</taxon>
        <taxon>Cyperaceae</taxon>
        <taxon>Cyperoideae</taxon>
        <taxon>Cariceae</taxon>
        <taxon>Carex</taxon>
        <taxon>Carex subgen. Euthyceras</taxon>
    </lineage>
</organism>
<gene>
    <name evidence="1" type="ORF">FCM35_KLT12794</name>
</gene>
<dbReference type="InterPro" id="IPR053217">
    <property type="entry name" value="ACC_Biotin_Carrier"/>
</dbReference>
<comment type="caution">
    <text evidence="1">The sequence shown here is derived from an EMBL/GenBank/DDBJ whole genome shotgun (WGS) entry which is preliminary data.</text>
</comment>
<dbReference type="Proteomes" id="UP000623129">
    <property type="component" value="Unassembled WGS sequence"/>
</dbReference>
<dbReference type="PANTHER" id="PTHR47597:SF2">
    <property type="entry name" value="LIPOYL-BINDING DOMAIN-CONTAINING PROTEIN"/>
    <property type="match status" value="1"/>
</dbReference>
<sequence length="239" mass="25459">MDAIALARSFPGTIVGAKSSFSKKLILPAQFSRVAIGKKQSILPCLKAGDTSSVLTSDVSAYEKTEDVQKATFPAGVEGMLREICDGTTVAEVKLKVGNFQMYVKREVESSSVESHPPPHSVAIAPPVSSASLSESSQIEAIQKYSEERNPFENTSGNEAKLARIQDNDASSFEIVSAPTVGVFLRSRTRKGQQLPPACKESNVAGEVITFLCKDGEPVGYGDPLLAVLPSFHGNEIGL</sequence>
<dbReference type="OrthoDB" id="529457at2759"/>
<dbReference type="PANTHER" id="PTHR47597">
    <property type="entry name" value="IS A MEMBER OF THE PF|00364 BIOTIN-REQUIRING ENZYMES FAMILY-RELATED"/>
    <property type="match status" value="1"/>
</dbReference>
<dbReference type="EMBL" id="SWLB01000024">
    <property type="protein sequence ID" value="KAF3322805.1"/>
    <property type="molecule type" value="Genomic_DNA"/>
</dbReference>
<protein>
    <recommendedName>
        <fullName evidence="3">Biotin carboxyl carrier protein</fullName>
    </recommendedName>
</protein>
<proteinExistence type="predicted"/>
<keyword evidence="2" id="KW-1185">Reference proteome</keyword>
<evidence type="ECO:0000313" key="1">
    <source>
        <dbReference type="EMBL" id="KAF3322805.1"/>
    </source>
</evidence>
<accession>A0A833QEV3</accession>